<dbReference type="InterPro" id="IPR002052">
    <property type="entry name" value="DNA_methylase_N6_adenine_CS"/>
</dbReference>
<dbReference type="PRINTS" id="PR00508">
    <property type="entry name" value="S21N4MTFRASE"/>
</dbReference>
<comment type="catalytic activity">
    <reaction evidence="4">
        <text>a 2'-deoxyadenosine in DNA + S-adenosyl-L-methionine = an N(6)-methyl-2'-deoxyadenosine in DNA + S-adenosyl-L-homocysteine + H(+)</text>
        <dbReference type="Rhea" id="RHEA:15197"/>
        <dbReference type="Rhea" id="RHEA-COMP:12418"/>
        <dbReference type="Rhea" id="RHEA-COMP:12419"/>
        <dbReference type="ChEBI" id="CHEBI:15378"/>
        <dbReference type="ChEBI" id="CHEBI:57856"/>
        <dbReference type="ChEBI" id="CHEBI:59789"/>
        <dbReference type="ChEBI" id="CHEBI:90615"/>
        <dbReference type="ChEBI" id="CHEBI:90616"/>
        <dbReference type="EC" id="2.1.1.72"/>
    </reaction>
</comment>
<dbReference type="GO" id="GO:0009007">
    <property type="term" value="F:site-specific DNA-methyltransferase (adenine-specific) activity"/>
    <property type="evidence" value="ECO:0007669"/>
    <property type="project" value="UniProtKB-EC"/>
</dbReference>
<proteinExistence type="inferred from homology"/>
<dbReference type="PROSITE" id="PS00092">
    <property type="entry name" value="N6_MTASE"/>
    <property type="match status" value="1"/>
</dbReference>
<evidence type="ECO:0000256" key="5">
    <source>
        <dbReference type="RuleBase" id="RU362026"/>
    </source>
</evidence>
<evidence type="ECO:0000256" key="2">
    <source>
        <dbReference type="ARBA" id="ARBA00022603"/>
    </source>
</evidence>
<dbReference type="Pfam" id="PF01555">
    <property type="entry name" value="N6_N4_Mtase"/>
    <property type="match status" value="1"/>
</dbReference>
<dbReference type="InterPro" id="IPR029063">
    <property type="entry name" value="SAM-dependent_MTases_sf"/>
</dbReference>
<comment type="caution">
    <text evidence="8">The sequence shown here is derived from an EMBL/GenBank/DDBJ whole genome shotgun (WGS) entry which is preliminary data.</text>
</comment>
<keyword evidence="9" id="KW-1185">Reference proteome</keyword>
<evidence type="ECO:0000313" key="9">
    <source>
        <dbReference type="Proteomes" id="UP000249725"/>
    </source>
</evidence>
<evidence type="ECO:0000256" key="3">
    <source>
        <dbReference type="ARBA" id="ARBA00022679"/>
    </source>
</evidence>
<gene>
    <name evidence="8" type="ORF">DJ018_13135</name>
</gene>
<keyword evidence="2" id="KW-0489">Methyltransferase</keyword>
<dbReference type="InterPro" id="IPR002941">
    <property type="entry name" value="DNA_methylase_N4/N6"/>
</dbReference>
<evidence type="ECO:0000256" key="1">
    <source>
        <dbReference type="ARBA" id="ARBA00006594"/>
    </source>
</evidence>
<dbReference type="OrthoDB" id="9773571at2"/>
<name>A0A328ABC0_9CAUL</name>
<sequence length="328" mass="36325">MSPRVEKIGDATLYLGDCREILPTIGKVDAVVTDPPYGVLGEEWDDMTTRELARFTMSWLPLVAEKSDTLLTFFAQEKRQVLDPLLGALFDEVRQLVWNKLGGRVSEDGMFYSYEPIYYCHPTKIWSVCEPKALAFAARLRSLREAAGLSKGAVDIAVRGKKTGLCYRWEEAACLPTPEQMAVLQVVLQPDQEFLASYAAAVKAKDQTVSLAREQASRNAARRLDVFPVAPTAGGPGRHPTEKPVSLMAALLDVVSERGNMILDPFNGSGTTGVACIQSGRRYIGIERNPTYFEMACRWLEEAHRQPRLFEDPPPKPVQASIFDGEAA</sequence>
<dbReference type="EMBL" id="QFYR01000003">
    <property type="protein sequence ID" value="RAK52093.1"/>
    <property type="molecule type" value="Genomic_DNA"/>
</dbReference>
<dbReference type="InterPro" id="IPR001091">
    <property type="entry name" value="RM_Methyltransferase"/>
</dbReference>
<evidence type="ECO:0000256" key="6">
    <source>
        <dbReference type="SAM" id="MobiDB-lite"/>
    </source>
</evidence>
<dbReference type="Proteomes" id="UP000249725">
    <property type="component" value="Unassembled WGS sequence"/>
</dbReference>
<evidence type="ECO:0000259" key="7">
    <source>
        <dbReference type="Pfam" id="PF01555"/>
    </source>
</evidence>
<dbReference type="GO" id="GO:0003677">
    <property type="term" value="F:DNA binding"/>
    <property type="evidence" value="ECO:0007669"/>
    <property type="project" value="InterPro"/>
</dbReference>
<dbReference type="EC" id="2.1.1.-" evidence="5"/>
<feature type="region of interest" description="Disordered" evidence="6">
    <location>
        <begin position="308"/>
        <end position="328"/>
    </location>
</feature>
<evidence type="ECO:0000256" key="4">
    <source>
        <dbReference type="ARBA" id="ARBA00047942"/>
    </source>
</evidence>
<dbReference type="SUPFAM" id="SSF53335">
    <property type="entry name" value="S-adenosyl-L-methionine-dependent methyltransferases"/>
    <property type="match status" value="1"/>
</dbReference>
<reference evidence="9" key="1">
    <citation type="submission" date="2018-05" db="EMBL/GenBank/DDBJ databases">
        <authorList>
            <person name="Li X."/>
        </authorList>
    </citation>
    <scope>NUCLEOTIDE SEQUENCE [LARGE SCALE GENOMIC DNA]</scope>
    <source>
        <strain evidence="9">YIM 73061</strain>
    </source>
</reference>
<dbReference type="GO" id="GO:0032259">
    <property type="term" value="P:methylation"/>
    <property type="evidence" value="ECO:0007669"/>
    <property type="project" value="UniProtKB-KW"/>
</dbReference>
<dbReference type="GO" id="GO:0008170">
    <property type="term" value="F:N-methyltransferase activity"/>
    <property type="evidence" value="ECO:0007669"/>
    <property type="project" value="InterPro"/>
</dbReference>
<dbReference type="AlphaFoldDB" id="A0A328ABC0"/>
<evidence type="ECO:0000313" key="8">
    <source>
        <dbReference type="EMBL" id="RAK52093.1"/>
    </source>
</evidence>
<comment type="similarity">
    <text evidence="1 5">Belongs to the N(4)/N(6)-methyltransferase family.</text>
</comment>
<dbReference type="Gene3D" id="3.40.50.150">
    <property type="entry name" value="Vaccinia Virus protein VP39"/>
    <property type="match status" value="1"/>
</dbReference>
<feature type="domain" description="DNA methylase N-4/N-6" evidence="7">
    <location>
        <begin position="28"/>
        <end position="296"/>
    </location>
</feature>
<keyword evidence="3" id="KW-0808">Transferase</keyword>
<dbReference type="RefSeq" id="WP_111515417.1">
    <property type="nucleotide sequence ID" value="NZ_QFYR01000003.1"/>
</dbReference>
<organism evidence="8 9">
    <name type="scientific">Phenylobacterium deserti</name>
    <dbReference type="NCBI Taxonomy" id="1914756"/>
    <lineage>
        <taxon>Bacteria</taxon>
        <taxon>Pseudomonadati</taxon>
        <taxon>Pseudomonadota</taxon>
        <taxon>Alphaproteobacteria</taxon>
        <taxon>Caulobacterales</taxon>
        <taxon>Caulobacteraceae</taxon>
        <taxon>Phenylobacterium</taxon>
    </lineage>
</organism>
<protein>
    <recommendedName>
        <fullName evidence="5">Methyltransferase</fullName>
        <ecNumber evidence="5">2.1.1.-</ecNumber>
    </recommendedName>
</protein>
<accession>A0A328ABC0</accession>